<dbReference type="CDD" id="cd06263">
    <property type="entry name" value="MAM"/>
    <property type="match status" value="1"/>
</dbReference>
<sequence length="312" mass="33383">MKTKRLSLSKGYYLYIETSKTLGGGISSGYKRGDTAILRTSRIPRVPGCWYKLEFWYNMYGRGIGTLGVKLHGKNEYLWSRSGQQTANSTHWREASLVIEIQNNSSAFQVEFVGVKGDSYLGDLAIDDIRIEQKCHNGETTVTPPPTKTEETATTITTTISSASSTTTTTPKTTTPTSATTTPTSTKTTPTSTTTTPTSTTTTPTSTTTASTSTTTTPISTTTTPISTTTATKPNRRPESTNPPVTPSSGKPRNDVLPPVTPSARAEISTNKDEMALSPHPGTTAYTNNHTDHDIAYTTGRGGAGNGLYVYG</sequence>
<evidence type="ECO:0000256" key="1">
    <source>
        <dbReference type="SAM" id="MobiDB-lite"/>
    </source>
</evidence>
<feature type="domain" description="MAM" evidence="2">
    <location>
        <begin position="1"/>
        <end position="137"/>
    </location>
</feature>
<feature type="compositionally biased region" description="Polar residues" evidence="1">
    <location>
        <begin position="240"/>
        <end position="251"/>
    </location>
</feature>
<dbReference type="EMBL" id="BMAT01002599">
    <property type="protein sequence ID" value="GFS09801.1"/>
    <property type="molecule type" value="Genomic_DNA"/>
</dbReference>
<dbReference type="AlphaFoldDB" id="A0AAV4IMS4"/>
<evidence type="ECO:0000259" key="2">
    <source>
        <dbReference type="PROSITE" id="PS50060"/>
    </source>
</evidence>
<organism evidence="3 4">
    <name type="scientific">Elysia marginata</name>
    <dbReference type="NCBI Taxonomy" id="1093978"/>
    <lineage>
        <taxon>Eukaryota</taxon>
        <taxon>Metazoa</taxon>
        <taxon>Spiralia</taxon>
        <taxon>Lophotrochozoa</taxon>
        <taxon>Mollusca</taxon>
        <taxon>Gastropoda</taxon>
        <taxon>Heterobranchia</taxon>
        <taxon>Euthyneura</taxon>
        <taxon>Panpulmonata</taxon>
        <taxon>Sacoglossa</taxon>
        <taxon>Placobranchoidea</taxon>
        <taxon>Plakobranchidae</taxon>
        <taxon>Elysia</taxon>
    </lineage>
</organism>
<dbReference type="PROSITE" id="PS50060">
    <property type="entry name" value="MAM_2"/>
    <property type="match status" value="1"/>
</dbReference>
<name>A0AAV4IMS4_9GAST</name>
<keyword evidence="4" id="KW-1185">Reference proteome</keyword>
<comment type="caution">
    <text evidence="3">The sequence shown here is derived from an EMBL/GenBank/DDBJ whole genome shotgun (WGS) entry which is preliminary data.</text>
</comment>
<dbReference type="Proteomes" id="UP000762676">
    <property type="component" value="Unassembled WGS sequence"/>
</dbReference>
<evidence type="ECO:0000313" key="3">
    <source>
        <dbReference type="EMBL" id="GFS09801.1"/>
    </source>
</evidence>
<feature type="region of interest" description="Disordered" evidence="1">
    <location>
        <begin position="137"/>
        <end position="289"/>
    </location>
</feature>
<feature type="compositionally biased region" description="Low complexity" evidence="1">
    <location>
        <begin position="152"/>
        <end position="233"/>
    </location>
</feature>
<dbReference type="InterPro" id="IPR051560">
    <property type="entry name" value="MAM_domain-containing"/>
</dbReference>
<reference evidence="3 4" key="1">
    <citation type="journal article" date="2021" name="Elife">
        <title>Chloroplast acquisition without the gene transfer in kleptoplastic sea slugs, Plakobranchus ocellatus.</title>
        <authorList>
            <person name="Maeda T."/>
            <person name="Takahashi S."/>
            <person name="Yoshida T."/>
            <person name="Shimamura S."/>
            <person name="Takaki Y."/>
            <person name="Nagai Y."/>
            <person name="Toyoda A."/>
            <person name="Suzuki Y."/>
            <person name="Arimoto A."/>
            <person name="Ishii H."/>
            <person name="Satoh N."/>
            <person name="Nishiyama T."/>
            <person name="Hasebe M."/>
            <person name="Maruyama T."/>
            <person name="Minagawa J."/>
            <person name="Obokata J."/>
            <person name="Shigenobu S."/>
        </authorList>
    </citation>
    <scope>NUCLEOTIDE SEQUENCE [LARGE SCALE GENOMIC DNA]</scope>
</reference>
<dbReference type="GO" id="GO:0016020">
    <property type="term" value="C:membrane"/>
    <property type="evidence" value="ECO:0007669"/>
    <property type="project" value="InterPro"/>
</dbReference>
<protein>
    <submittedName>
        <fullName evidence="3">MAM domain-containing glycosylphosphatidylinositol anchor protein 1</fullName>
    </submittedName>
</protein>
<dbReference type="InterPro" id="IPR013320">
    <property type="entry name" value="ConA-like_dom_sf"/>
</dbReference>
<dbReference type="SMART" id="SM00137">
    <property type="entry name" value="MAM"/>
    <property type="match status" value="1"/>
</dbReference>
<dbReference type="SUPFAM" id="SSF49899">
    <property type="entry name" value="Concanavalin A-like lectins/glucanases"/>
    <property type="match status" value="1"/>
</dbReference>
<dbReference type="PANTHER" id="PTHR23282:SF101">
    <property type="entry name" value="MAM DOMAIN-CONTAINING PROTEIN"/>
    <property type="match status" value="1"/>
</dbReference>
<dbReference type="InterPro" id="IPR000998">
    <property type="entry name" value="MAM_dom"/>
</dbReference>
<dbReference type="Gene3D" id="2.60.120.200">
    <property type="match status" value="1"/>
</dbReference>
<accession>A0AAV4IMS4</accession>
<evidence type="ECO:0000313" key="4">
    <source>
        <dbReference type="Proteomes" id="UP000762676"/>
    </source>
</evidence>
<gene>
    <name evidence="3" type="ORF">ElyMa_001307100</name>
</gene>
<dbReference type="Pfam" id="PF00629">
    <property type="entry name" value="MAM"/>
    <property type="match status" value="1"/>
</dbReference>
<proteinExistence type="predicted"/>
<dbReference type="PANTHER" id="PTHR23282">
    <property type="entry name" value="APICAL ENDOSOMAL GLYCOPROTEIN PRECURSOR"/>
    <property type="match status" value="1"/>
</dbReference>